<proteinExistence type="predicted"/>
<dbReference type="InterPro" id="IPR001680">
    <property type="entry name" value="WD40_rpt"/>
</dbReference>
<keyword evidence="2" id="KW-0677">Repeat</keyword>
<dbReference type="PROSITE" id="PS50294">
    <property type="entry name" value="WD_REPEATS_REGION"/>
    <property type="match status" value="1"/>
</dbReference>
<dbReference type="PRINTS" id="PR00320">
    <property type="entry name" value="GPROTEINBRPT"/>
</dbReference>
<dbReference type="Pfam" id="PF25175">
    <property type="entry name" value="Beta-prop_WDR5"/>
    <property type="match status" value="1"/>
</dbReference>
<dbReference type="Gene3D" id="2.60.210.10">
    <property type="entry name" value="Apoptosis, Tumor Necrosis Factor Receptor Associated Protein 2, Chain A"/>
    <property type="match status" value="1"/>
</dbReference>
<evidence type="ECO:0000313" key="5">
    <source>
        <dbReference type="EMBL" id="KAF8771421.1"/>
    </source>
</evidence>
<dbReference type="PROSITE" id="PS50082">
    <property type="entry name" value="WD_REPEATS_2"/>
    <property type="match status" value="3"/>
</dbReference>
<dbReference type="PANTHER" id="PTHR19848">
    <property type="entry name" value="WD40 REPEAT PROTEIN"/>
    <property type="match status" value="1"/>
</dbReference>
<dbReference type="InterPro" id="IPR020472">
    <property type="entry name" value="WD40_PAC1"/>
</dbReference>
<keyword evidence="1 3" id="KW-0853">WD repeat</keyword>
<evidence type="ECO:0000256" key="2">
    <source>
        <dbReference type="ARBA" id="ARBA00022737"/>
    </source>
</evidence>
<dbReference type="PROSITE" id="PS00678">
    <property type="entry name" value="WD_REPEATS_1"/>
    <property type="match status" value="1"/>
</dbReference>
<reference evidence="5" key="1">
    <citation type="journal article" date="2020" name="bioRxiv">
        <title>Chromosome-level reference genome of the European wasp spider Argiope bruennichi: a resource for studies on range expansion and evolutionary adaptation.</title>
        <authorList>
            <person name="Sheffer M.M."/>
            <person name="Hoppe A."/>
            <person name="Krehenwinkel H."/>
            <person name="Uhl G."/>
            <person name="Kuss A.W."/>
            <person name="Jensen L."/>
            <person name="Jensen C."/>
            <person name="Gillespie R.G."/>
            <person name="Hoff K.J."/>
            <person name="Prost S."/>
        </authorList>
    </citation>
    <scope>NUCLEOTIDE SEQUENCE</scope>
</reference>
<accession>A0A8T0EEU8</accession>
<gene>
    <name evidence="5" type="ORF">HNY73_018846</name>
</gene>
<feature type="repeat" description="WD" evidence="3">
    <location>
        <begin position="244"/>
        <end position="278"/>
    </location>
</feature>
<dbReference type="InterPro" id="IPR059122">
    <property type="entry name" value="Beta-prop_WDR5-like"/>
</dbReference>
<reference evidence="5" key="2">
    <citation type="submission" date="2020-06" db="EMBL/GenBank/DDBJ databases">
        <authorList>
            <person name="Sheffer M."/>
        </authorList>
    </citation>
    <scope>NUCLEOTIDE SEQUENCE</scope>
</reference>
<keyword evidence="6" id="KW-1185">Reference proteome</keyword>
<dbReference type="InterPro" id="IPR008974">
    <property type="entry name" value="TRAF-like"/>
</dbReference>
<dbReference type="SUPFAM" id="SSF49599">
    <property type="entry name" value="TRAF domain-like"/>
    <property type="match status" value="1"/>
</dbReference>
<name>A0A8T0EEU8_ARGBR</name>
<feature type="repeat" description="WD" evidence="3">
    <location>
        <begin position="288"/>
        <end position="329"/>
    </location>
</feature>
<evidence type="ECO:0000259" key="4">
    <source>
        <dbReference type="Pfam" id="PF25175"/>
    </source>
</evidence>
<organism evidence="5 6">
    <name type="scientific">Argiope bruennichi</name>
    <name type="common">Wasp spider</name>
    <name type="synonym">Aranea bruennichi</name>
    <dbReference type="NCBI Taxonomy" id="94029"/>
    <lineage>
        <taxon>Eukaryota</taxon>
        <taxon>Metazoa</taxon>
        <taxon>Ecdysozoa</taxon>
        <taxon>Arthropoda</taxon>
        <taxon>Chelicerata</taxon>
        <taxon>Arachnida</taxon>
        <taxon>Araneae</taxon>
        <taxon>Araneomorphae</taxon>
        <taxon>Entelegynae</taxon>
        <taxon>Araneoidea</taxon>
        <taxon>Araneidae</taxon>
        <taxon>Argiope</taxon>
    </lineage>
</organism>
<dbReference type="InterPro" id="IPR036322">
    <property type="entry name" value="WD40_repeat_dom_sf"/>
</dbReference>
<dbReference type="AlphaFoldDB" id="A0A8T0EEU8"/>
<dbReference type="Gene3D" id="2.130.10.10">
    <property type="entry name" value="YVTN repeat-like/Quinoprotein amine dehydrogenase"/>
    <property type="match status" value="1"/>
</dbReference>
<dbReference type="SMART" id="SM00320">
    <property type="entry name" value="WD40"/>
    <property type="match status" value="7"/>
</dbReference>
<evidence type="ECO:0000256" key="3">
    <source>
        <dbReference type="PROSITE-ProRule" id="PRU00221"/>
    </source>
</evidence>
<protein>
    <submittedName>
        <fullName evidence="5">WD repeat-containing protein 5</fullName>
    </submittedName>
</protein>
<dbReference type="InterPro" id="IPR015943">
    <property type="entry name" value="WD40/YVTN_repeat-like_dom_sf"/>
</dbReference>
<feature type="repeat" description="WD" evidence="3">
    <location>
        <begin position="454"/>
        <end position="497"/>
    </location>
</feature>
<dbReference type="PANTHER" id="PTHR19848:SF8">
    <property type="entry name" value="F-BOX AND WD REPEAT DOMAIN CONTAINING 7"/>
    <property type="match status" value="1"/>
</dbReference>
<feature type="domain" description="WDR5-like beta-propeller" evidence="4">
    <location>
        <begin position="244"/>
        <end position="529"/>
    </location>
</feature>
<dbReference type="InterPro" id="IPR019775">
    <property type="entry name" value="WD40_repeat_CS"/>
</dbReference>
<evidence type="ECO:0000313" key="6">
    <source>
        <dbReference type="Proteomes" id="UP000807504"/>
    </source>
</evidence>
<dbReference type="CDD" id="cd00200">
    <property type="entry name" value="WD40"/>
    <property type="match status" value="1"/>
</dbReference>
<comment type="caution">
    <text evidence="5">The sequence shown here is derived from an EMBL/GenBank/DDBJ whole genome shotgun (WGS) entry which is preliminary data.</text>
</comment>
<sequence>MLKMANADTCMAATFTFIWTIENISELTYIDLESPSFVVKSMGNAKWFMKINEYAGFYCEIQTYDSSEKVRDGIDFEFSILDADGSPLISKRSREPRFCLSLFTIDAFFKKWAEFMPNNVLTIQCRMWEKENKIPTTDLCFARTKLRTYYETFQWAIEEFSALKSSAVKDFRELASTEKKVYSLKPLMEKGPYMALILFLKKSSNSEDVHVNFLIEKGRDYAFSCEISALDANGQANFQAIHAVKAHNEELSAVKFTNSGDWLASCSWEPVINLWTIDDDHFHLRTYLRGHKMGVSDVAFSSDNSQLASASDDKTVKIWDICNAKCIRTFTGHSNFVFCITFRGDLILSGSVYRRKIFFRPKESERGYPNIRIFKKRVTSVDFSQRNNTMLTSSMDHTCAFHEFRTTKLVDFFVESDAVSYAKFIGSGKRVTVSTHDSVIKLWDCSKRRVVKKYEGHLNATYSVFSHISHANSFIASGSEDQSIYLWYPKSEEIAQVLEGHEDAVLSVQFHPQNEAILVSGCLGKTMTLYKNIATDD</sequence>
<evidence type="ECO:0000256" key="1">
    <source>
        <dbReference type="ARBA" id="ARBA00022574"/>
    </source>
</evidence>
<dbReference type="CDD" id="cd00121">
    <property type="entry name" value="MATH"/>
    <property type="match status" value="1"/>
</dbReference>
<dbReference type="SUPFAM" id="SSF50978">
    <property type="entry name" value="WD40 repeat-like"/>
    <property type="match status" value="1"/>
</dbReference>
<dbReference type="Proteomes" id="UP000807504">
    <property type="component" value="Unassembled WGS sequence"/>
</dbReference>
<dbReference type="EMBL" id="JABXBU010002228">
    <property type="protein sequence ID" value="KAF8771421.1"/>
    <property type="molecule type" value="Genomic_DNA"/>
</dbReference>
<dbReference type="InterPro" id="IPR002083">
    <property type="entry name" value="MATH/TRAF_dom"/>
</dbReference>